<evidence type="ECO:0000259" key="6">
    <source>
        <dbReference type="PROSITE" id="PS50011"/>
    </source>
</evidence>
<keyword evidence="4 5" id="KW-0067">ATP-binding</keyword>
<evidence type="ECO:0000256" key="3">
    <source>
        <dbReference type="ARBA" id="ARBA00022777"/>
    </source>
</evidence>
<dbReference type="RefSeq" id="WP_394839129.1">
    <property type="nucleotide sequence ID" value="NZ_CP089929.1"/>
</dbReference>
<dbReference type="CDD" id="cd14014">
    <property type="entry name" value="STKc_PknB_like"/>
    <property type="match status" value="1"/>
</dbReference>
<dbReference type="EMBL" id="CP089983">
    <property type="protein sequence ID" value="WXB09457.1"/>
    <property type="molecule type" value="Genomic_DNA"/>
</dbReference>
<gene>
    <name evidence="7" type="ORF">LVJ94_19770</name>
</gene>
<dbReference type="SUPFAM" id="SSF56112">
    <property type="entry name" value="Protein kinase-like (PK-like)"/>
    <property type="match status" value="1"/>
</dbReference>
<dbReference type="GO" id="GO:0004674">
    <property type="term" value="F:protein serine/threonine kinase activity"/>
    <property type="evidence" value="ECO:0007669"/>
    <property type="project" value="UniProtKB-KW"/>
</dbReference>
<protein>
    <submittedName>
        <fullName evidence="7">Serine/threonine protein kinase</fullName>
    </submittedName>
</protein>
<dbReference type="PANTHER" id="PTHR43289:SF6">
    <property type="entry name" value="SERINE_THREONINE-PROTEIN KINASE NEKL-3"/>
    <property type="match status" value="1"/>
</dbReference>
<keyword evidence="2 5" id="KW-0547">Nucleotide-binding</keyword>
<dbReference type="SMART" id="SM00220">
    <property type="entry name" value="S_TKc"/>
    <property type="match status" value="1"/>
</dbReference>
<sequence length="553" mass="60202">MSATIIMPEPSAKVAMGANLQHPIPARLFARIGSTIQNKYRIDRMLGMGGTAVVYSAVHRNGNRVAIKFLLDRYSDDPEMSRFFRHEAYVANQVEHHGVVPVLDDDVDEAGCPFLIMPLLEGESLRARWERSERRLPIDEVLILMADALDVLAAAHGRGVVHRDIKPDNLFVTTAGYVRVLDFGIARRLNADASISVTGRMVGTPAFMPPEQAMGDRRRVGPRSDCWAVGATIFTLLTGDYVHVADSPEALLVAAAMRSARSLGDLMPDAAPALVRFVDKALAFEPKDRWLSAREMRAALPEAFEAAAGAPFSTVASRVRADIVYELSPRHHREPSHLGVAPGAAPHAEMPLPNLPATEPAEKAWRPADLPQTMRAAGISAPRIAVGPKNDREGRLFHCADGIAVGQWGRISFAVWREGVTYEKFAEQRDGLADVVRRYPEGVGFMCIVEAGTKPPDNVLRRASADMLASHGDKVKCVAIVLEGEGFWAAMTRSVIIGMGLLLPRLLPSSAFSSVGSALEWMSSYVAVPMLEGGTSFIENARQQLREQKGSPP</sequence>
<dbReference type="PROSITE" id="PS00107">
    <property type="entry name" value="PROTEIN_KINASE_ATP"/>
    <property type="match status" value="1"/>
</dbReference>
<dbReference type="PROSITE" id="PS50011">
    <property type="entry name" value="PROTEIN_KINASE_DOM"/>
    <property type="match status" value="1"/>
</dbReference>
<keyword evidence="1" id="KW-0808">Transferase</keyword>
<dbReference type="InterPro" id="IPR017441">
    <property type="entry name" value="Protein_kinase_ATP_BS"/>
</dbReference>
<dbReference type="Gene3D" id="1.10.510.10">
    <property type="entry name" value="Transferase(Phosphotransferase) domain 1"/>
    <property type="match status" value="1"/>
</dbReference>
<evidence type="ECO:0000313" key="7">
    <source>
        <dbReference type="EMBL" id="WXB09457.1"/>
    </source>
</evidence>
<name>A0ABZ2LET8_9BACT</name>
<dbReference type="InterPro" id="IPR011009">
    <property type="entry name" value="Kinase-like_dom_sf"/>
</dbReference>
<dbReference type="Pfam" id="PF00069">
    <property type="entry name" value="Pkinase"/>
    <property type="match status" value="1"/>
</dbReference>
<evidence type="ECO:0000256" key="1">
    <source>
        <dbReference type="ARBA" id="ARBA00022679"/>
    </source>
</evidence>
<feature type="binding site" evidence="5">
    <location>
        <position position="68"/>
    </location>
    <ligand>
        <name>ATP</name>
        <dbReference type="ChEBI" id="CHEBI:30616"/>
    </ligand>
</feature>
<dbReference type="Gene3D" id="3.30.200.20">
    <property type="entry name" value="Phosphorylase Kinase, domain 1"/>
    <property type="match status" value="1"/>
</dbReference>
<evidence type="ECO:0000313" key="8">
    <source>
        <dbReference type="Proteomes" id="UP001374803"/>
    </source>
</evidence>
<proteinExistence type="predicted"/>
<evidence type="ECO:0000256" key="2">
    <source>
        <dbReference type="ARBA" id="ARBA00022741"/>
    </source>
</evidence>
<feature type="domain" description="Protein kinase" evidence="6">
    <location>
        <begin position="40"/>
        <end position="304"/>
    </location>
</feature>
<reference evidence="7" key="1">
    <citation type="submission" date="2021-12" db="EMBL/GenBank/DDBJ databases">
        <title>Discovery of the Pendulisporaceae a myxobacterial family with distinct sporulation behavior and unique specialized metabolism.</title>
        <authorList>
            <person name="Garcia R."/>
            <person name="Popoff A."/>
            <person name="Bader C.D."/>
            <person name="Loehr J."/>
            <person name="Walesch S."/>
            <person name="Walt C."/>
            <person name="Boldt J."/>
            <person name="Bunk B."/>
            <person name="Haeckl F.J.F.P.J."/>
            <person name="Gunesch A.P."/>
            <person name="Birkelbach J."/>
            <person name="Nuebel U."/>
            <person name="Pietschmann T."/>
            <person name="Bach T."/>
            <person name="Mueller R."/>
        </authorList>
    </citation>
    <scope>NUCLEOTIDE SEQUENCE</scope>
    <source>
        <strain evidence="7">MSr11367</strain>
    </source>
</reference>
<keyword evidence="7" id="KW-0723">Serine/threonine-protein kinase</keyword>
<dbReference type="PROSITE" id="PS00108">
    <property type="entry name" value="PROTEIN_KINASE_ST"/>
    <property type="match status" value="1"/>
</dbReference>
<keyword evidence="3 7" id="KW-0418">Kinase</keyword>
<keyword evidence="8" id="KW-1185">Reference proteome</keyword>
<organism evidence="7 8">
    <name type="scientific">Pendulispora rubella</name>
    <dbReference type="NCBI Taxonomy" id="2741070"/>
    <lineage>
        <taxon>Bacteria</taxon>
        <taxon>Pseudomonadati</taxon>
        <taxon>Myxococcota</taxon>
        <taxon>Myxococcia</taxon>
        <taxon>Myxococcales</taxon>
        <taxon>Sorangiineae</taxon>
        <taxon>Pendulisporaceae</taxon>
        <taxon>Pendulispora</taxon>
    </lineage>
</organism>
<evidence type="ECO:0000256" key="5">
    <source>
        <dbReference type="PROSITE-ProRule" id="PRU10141"/>
    </source>
</evidence>
<accession>A0ABZ2LET8</accession>
<dbReference type="Proteomes" id="UP001374803">
    <property type="component" value="Chromosome"/>
</dbReference>
<dbReference type="InterPro" id="IPR008271">
    <property type="entry name" value="Ser/Thr_kinase_AS"/>
</dbReference>
<evidence type="ECO:0000256" key="4">
    <source>
        <dbReference type="ARBA" id="ARBA00022840"/>
    </source>
</evidence>
<dbReference type="PANTHER" id="PTHR43289">
    <property type="entry name" value="MITOGEN-ACTIVATED PROTEIN KINASE KINASE KINASE 20-RELATED"/>
    <property type="match status" value="1"/>
</dbReference>
<dbReference type="InterPro" id="IPR000719">
    <property type="entry name" value="Prot_kinase_dom"/>
</dbReference>